<feature type="region of interest" description="Disordered" evidence="1">
    <location>
        <begin position="1"/>
        <end position="21"/>
    </location>
</feature>
<name>A0ABP7A2G3_9ACTN</name>
<gene>
    <name evidence="2" type="ORF">GCM10022419_131570</name>
</gene>
<proteinExistence type="predicted"/>
<evidence type="ECO:0000313" key="3">
    <source>
        <dbReference type="Proteomes" id="UP001500630"/>
    </source>
</evidence>
<protein>
    <submittedName>
        <fullName evidence="2">Uncharacterized protein</fullName>
    </submittedName>
</protein>
<sequence>MGRLRLTCIGPPDGDRSAGVSPLPATDRLVAAQGPRQACQAGQVRKPLGLSTGTSYNHIPDLKEMHAAALT</sequence>
<evidence type="ECO:0000313" key="2">
    <source>
        <dbReference type="EMBL" id="GAA3623613.1"/>
    </source>
</evidence>
<dbReference type="Proteomes" id="UP001500630">
    <property type="component" value="Unassembled WGS sequence"/>
</dbReference>
<accession>A0ABP7A2G3</accession>
<dbReference type="EMBL" id="BAABDQ010000071">
    <property type="protein sequence ID" value="GAA3623613.1"/>
    <property type="molecule type" value="Genomic_DNA"/>
</dbReference>
<keyword evidence="3" id="KW-1185">Reference proteome</keyword>
<organism evidence="2 3">
    <name type="scientific">Nonomuraea rosea</name>
    <dbReference type="NCBI Taxonomy" id="638574"/>
    <lineage>
        <taxon>Bacteria</taxon>
        <taxon>Bacillati</taxon>
        <taxon>Actinomycetota</taxon>
        <taxon>Actinomycetes</taxon>
        <taxon>Streptosporangiales</taxon>
        <taxon>Streptosporangiaceae</taxon>
        <taxon>Nonomuraea</taxon>
    </lineage>
</organism>
<comment type="caution">
    <text evidence="2">The sequence shown here is derived from an EMBL/GenBank/DDBJ whole genome shotgun (WGS) entry which is preliminary data.</text>
</comment>
<reference evidence="3" key="1">
    <citation type="journal article" date="2019" name="Int. J. Syst. Evol. Microbiol.">
        <title>The Global Catalogue of Microorganisms (GCM) 10K type strain sequencing project: providing services to taxonomists for standard genome sequencing and annotation.</title>
        <authorList>
            <consortium name="The Broad Institute Genomics Platform"/>
            <consortium name="The Broad Institute Genome Sequencing Center for Infectious Disease"/>
            <person name="Wu L."/>
            <person name="Ma J."/>
        </authorList>
    </citation>
    <scope>NUCLEOTIDE SEQUENCE [LARGE SCALE GENOMIC DNA]</scope>
    <source>
        <strain evidence="3">JCM 17326</strain>
    </source>
</reference>
<evidence type="ECO:0000256" key="1">
    <source>
        <dbReference type="SAM" id="MobiDB-lite"/>
    </source>
</evidence>